<dbReference type="PIRSF" id="PIRSF038996">
    <property type="entry name" value="FldA"/>
    <property type="match status" value="1"/>
</dbReference>
<keyword evidence="6 8" id="KW-0249">Electron transport</keyword>
<keyword evidence="7" id="KW-0535">Nitrogen fixation</keyword>
<keyword evidence="11" id="KW-1185">Reference proteome</keyword>
<feature type="domain" description="Flavodoxin-like" evidence="9">
    <location>
        <begin position="3"/>
        <end position="163"/>
    </location>
</feature>
<dbReference type="PANTHER" id="PTHR42809:SF1">
    <property type="entry name" value="FLAVODOXIN 1"/>
    <property type="match status" value="1"/>
</dbReference>
<dbReference type="PROSITE" id="PS50902">
    <property type="entry name" value="FLAVODOXIN_LIKE"/>
    <property type="match status" value="1"/>
</dbReference>
<dbReference type="Pfam" id="PF00258">
    <property type="entry name" value="Flavodoxin_1"/>
    <property type="match status" value="1"/>
</dbReference>
<dbReference type="InterPro" id="IPR010086">
    <property type="entry name" value="Flavodoxin_lc"/>
</dbReference>
<reference evidence="10 11" key="1">
    <citation type="submission" date="2016-10" db="EMBL/GenBank/DDBJ databases">
        <authorList>
            <person name="de Groot N.N."/>
        </authorList>
    </citation>
    <scope>NUCLEOTIDE SEQUENCE [LARGE SCALE GENOMIC DNA]</scope>
    <source>
        <strain>GEY</strain>
        <strain evidence="11">DSM 9560</strain>
    </source>
</reference>
<dbReference type="SUPFAM" id="SSF52218">
    <property type="entry name" value="Flavoproteins"/>
    <property type="match status" value="1"/>
</dbReference>
<dbReference type="STRING" id="1003.SAMN04488541_103423"/>
<comment type="similarity">
    <text evidence="2 8">Belongs to the flavodoxin family.</text>
</comment>
<dbReference type="NCBIfam" id="TIGR01752">
    <property type="entry name" value="flav_long"/>
    <property type="match status" value="1"/>
</dbReference>
<dbReference type="InterPro" id="IPR008254">
    <property type="entry name" value="Flavodoxin/NO_synth"/>
</dbReference>
<evidence type="ECO:0000256" key="6">
    <source>
        <dbReference type="ARBA" id="ARBA00022982"/>
    </source>
</evidence>
<dbReference type="PRINTS" id="PR00369">
    <property type="entry name" value="FLAVODOXIN"/>
</dbReference>
<comment type="cofactor">
    <cofactor evidence="1 8">
        <name>FMN</name>
        <dbReference type="ChEBI" id="CHEBI:58210"/>
    </cofactor>
</comment>
<protein>
    <recommendedName>
        <fullName evidence="8">Flavodoxin</fullName>
    </recommendedName>
</protein>
<evidence type="ECO:0000256" key="1">
    <source>
        <dbReference type="ARBA" id="ARBA00001917"/>
    </source>
</evidence>
<dbReference type="InterPro" id="IPR001226">
    <property type="entry name" value="Flavodoxin_CS"/>
</dbReference>
<evidence type="ECO:0000313" key="11">
    <source>
        <dbReference type="Proteomes" id="UP000199513"/>
    </source>
</evidence>
<comment type="function">
    <text evidence="8">Low-potential electron donor to a number of redox enzymes.</text>
</comment>
<dbReference type="InterPro" id="IPR050619">
    <property type="entry name" value="Flavodoxin"/>
</dbReference>
<keyword evidence="5 8" id="KW-0288">FMN</keyword>
<evidence type="ECO:0000256" key="4">
    <source>
        <dbReference type="ARBA" id="ARBA00022630"/>
    </source>
</evidence>
<dbReference type="NCBIfam" id="NF006739">
    <property type="entry name" value="PRK09267.1-5"/>
    <property type="match status" value="1"/>
</dbReference>
<organism evidence="10 11">
    <name type="scientific">Thermoflexibacter ruber</name>
    <dbReference type="NCBI Taxonomy" id="1003"/>
    <lineage>
        <taxon>Bacteria</taxon>
        <taxon>Pseudomonadati</taxon>
        <taxon>Bacteroidota</taxon>
        <taxon>Cytophagia</taxon>
        <taxon>Cytophagales</taxon>
        <taxon>Thermoflexibacteraceae</taxon>
        <taxon>Thermoflexibacter</taxon>
    </lineage>
</organism>
<sequence>MKIGLFYGSDTGKTKEVAEKIADLVGTENIDIYNWADTNPQKILDYEYLIFGAPTWYDGELQADWETNLPALSKLDFSGKKVAIYGLGDQYGYAEYYLDAVGTIADVVTAQGGEILGLWSTEGYEHTASKGERDGYFLGLALDEDNQPELTEERLNAWLAQVWQEFGFEVEIEA</sequence>
<keyword evidence="4 8" id="KW-0285">Flavoprotein</keyword>
<dbReference type="PANTHER" id="PTHR42809">
    <property type="entry name" value="FLAVODOXIN 2"/>
    <property type="match status" value="1"/>
</dbReference>
<dbReference type="NCBIfam" id="NF006736">
    <property type="entry name" value="PRK09267.1-2"/>
    <property type="match status" value="1"/>
</dbReference>
<dbReference type="EMBL" id="FONY01000034">
    <property type="protein sequence ID" value="SFF43715.1"/>
    <property type="molecule type" value="Genomic_DNA"/>
</dbReference>
<dbReference type="AlphaFoldDB" id="A0A1I2IN33"/>
<name>A0A1I2IN33_9BACT</name>
<evidence type="ECO:0000313" key="10">
    <source>
        <dbReference type="EMBL" id="SFF43715.1"/>
    </source>
</evidence>
<dbReference type="Proteomes" id="UP000199513">
    <property type="component" value="Unassembled WGS sequence"/>
</dbReference>
<keyword evidence="3 8" id="KW-0813">Transport</keyword>
<dbReference type="GO" id="GO:0010181">
    <property type="term" value="F:FMN binding"/>
    <property type="evidence" value="ECO:0007669"/>
    <property type="project" value="UniProtKB-UniRule"/>
</dbReference>
<dbReference type="InterPro" id="IPR001094">
    <property type="entry name" value="Flavdoxin-like"/>
</dbReference>
<dbReference type="OrthoDB" id="9790745at2"/>
<evidence type="ECO:0000259" key="9">
    <source>
        <dbReference type="PROSITE" id="PS50902"/>
    </source>
</evidence>
<evidence type="ECO:0000256" key="3">
    <source>
        <dbReference type="ARBA" id="ARBA00022448"/>
    </source>
</evidence>
<dbReference type="InterPro" id="IPR029039">
    <property type="entry name" value="Flavoprotein-like_sf"/>
</dbReference>
<evidence type="ECO:0000256" key="5">
    <source>
        <dbReference type="ARBA" id="ARBA00022643"/>
    </source>
</evidence>
<dbReference type="GO" id="GO:0009055">
    <property type="term" value="F:electron transfer activity"/>
    <property type="evidence" value="ECO:0007669"/>
    <property type="project" value="UniProtKB-UniRule"/>
</dbReference>
<dbReference type="PROSITE" id="PS00201">
    <property type="entry name" value="FLAVODOXIN"/>
    <property type="match status" value="1"/>
</dbReference>
<proteinExistence type="inferred from homology"/>
<dbReference type="RefSeq" id="WP_091548648.1">
    <property type="nucleotide sequence ID" value="NZ_FONY01000034.1"/>
</dbReference>
<dbReference type="Gene3D" id="3.40.50.360">
    <property type="match status" value="1"/>
</dbReference>
<gene>
    <name evidence="10" type="ORF">SAMN04488541_103423</name>
</gene>
<evidence type="ECO:0000256" key="7">
    <source>
        <dbReference type="ARBA" id="ARBA00023231"/>
    </source>
</evidence>
<evidence type="ECO:0000256" key="2">
    <source>
        <dbReference type="ARBA" id="ARBA00005267"/>
    </source>
</evidence>
<evidence type="ECO:0000256" key="8">
    <source>
        <dbReference type="PIRNR" id="PIRNR038996"/>
    </source>
</evidence>
<accession>A0A1I2IN33</accession>